<reference evidence="1 2" key="1">
    <citation type="submission" date="2024-06" db="EMBL/GenBank/DDBJ databases">
        <title>Genomic Encyclopedia of Type Strains, Phase IV (KMG-IV): sequencing the most valuable type-strain genomes for metagenomic binning, comparative biology and taxonomic classification.</title>
        <authorList>
            <person name="Goeker M."/>
        </authorList>
    </citation>
    <scope>NUCLEOTIDE SEQUENCE [LARGE SCALE GENOMIC DNA]</scope>
    <source>
        <strain evidence="1 2">DSM 21460</strain>
    </source>
</reference>
<accession>A0ABV2JAI2</accession>
<name>A0ABV2JAI2_9FIRM</name>
<organism evidence="1 2">
    <name type="scientific">Peptoniphilus olsenii</name>
    <dbReference type="NCBI Taxonomy" id="411570"/>
    <lineage>
        <taxon>Bacteria</taxon>
        <taxon>Bacillati</taxon>
        <taxon>Bacillota</taxon>
        <taxon>Tissierellia</taxon>
        <taxon>Tissierellales</taxon>
        <taxon>Peptoniphilaceae</taxon>
        <taxon>Peptoniphilus</taxon>
    </lineage>
</organism>
<comment type="caution">
    <text evidence="1">The sequence shown here is derived from an EMBL/GenBank/DDBJ whole genome shotgun (WGS) entry which is preliminary data.</text>
</comment>
<sequence>MSITDNPNQRDFLDKLGEYNFKKQFRSFTMPLCSSENLEEYIYSLCRDIEYPKYSKDNPIPEEILSSI</sequence>
<dbReference type="RefSeq" id="WP_354366803.1">
    <property type="nucleotide sequence ID" value="NZ_JBEPMA010000002.1"/>
</dbReference>
<gene>
    <name evidence="1" type="ORF">ABID14_000419</name>
</gene>
<proteinExistence type="predicted"/>
<dbReference type="EMBL" id="JBEPMA010000002">
    <property type="protein sequence ID" value="MET3616794.1"/>
    <property type="molecule type" value="Genomic_DNA"/>
</dbReference>
<protein>
    <submittedName>
        <fullName evidence="1">Uncharacterized protein</fullName>
    </submittedName>
</protein>
<dbReference type="Proteomes" id="UP001549162">
    <property type="component" value="Unassembled WGS sequence"/>
</dbReference>
<evidence type="ECO:0000313" key="2">
    <source>
        <dbReference type="Proteomes" id="UP001549162"/>
    </source>
</evidence>
<evidence type="ECO:0000313" key="1">
    <source>
        <dbReference type="EMBL" id="MET3616794.1"/>
    </source>
</evidence>
<keyword evidence="2" id="KW-1185">Reference proteome</keyword>